<organism evidence="1 2">
    <name type="scientific">Bacteroides caecimuris</name>
    <dbReference type="NCBI Taxonomy" id="1796613"/>
    <lineage>
        <taxon>Bacteria</taxon>
        <taxon>Pseudomonadati</taxon>
        <taxon>Bacteroidota</taxon>
        <taxon>Bacteroidia</taxon>
        <taxon>Bacteroidales</taxon>
        <taxon>Bacteroidaceae</taxon>
        <taxon>Bacteroides</taxon>
    </lineage>
</organism>
<dbReference type="Proteomes" id="UP000309566">
    <property type="component" value="Unassembled WGS sequence"/>
</dbReference>
<name>A0A4S2CLH1_9BACE</name>
<evidence type="ECO:0000313" key="2">
    <source>
        <dbReference type="Proteomes" id="UP000309566"/>
    </source>
</evidence>
<sequence length="82" mass="9593">MKILFAFLFFLLLSLETSYSSLNNDFPLFKREMYNQCIDIIIEAGQMCDSIDWKISSFLKVEEICSEITSLMDFSVEMRLVS</sequence>
<evidence type="ECO:0000313" key="1">
    <source>
        <dbReference type="EMBL" id="TGY28154.1"/>
    </source>
</evidence>
<gene>
    <name evidence="1" type="ORF">E5353_15425</name>
</gene>
<dbReference type="AlphaFoldDB" id="A0A4S2CLH1"/>
<comment type="caution">
    <text evidence="1">The sequence shown here is derived from an EMBL/GenBank/DDBJ whole genome shotgun (WGS) entry which is preliminary data.</text>
</comment>
<dbReference type="RefSeq" id="WP_136000282.1">
    <property type="nucleotide sequence ID" value="NZ_SRYX01000076.1"/>
</dbReference>
<reference evidence="1 2" key="1">
    <citation type="submission" date="2019-04" db="EMBL/GenBank/DDBJ databases">
        <title>Microbes associate with the intestines of laboratory mice.</title>
        <authorList>
            <person name="Navarre W."/>
            <person name="Wong E."/>
            <person name="Huang K."/>
            <person name="Tropini C."/>
            <person name="Ng K."/>
            <person name="Yu B."/>
        </authorList>
    </citation>
    <scope>NUCLEOTIDE SEQUENCE [LARGE SCALE GENOMIC DNA]</scope>
    <source>
        <strain evidence="1 2">NM63_1-25</strain>
    </source>
</reference>
<proteinExistence type="predicted"/>
<accession>A0A4S2CLH1</accession>
<dbReference type="EMBL" id="SRYX01000076">
    <property type="protein sequence ID" value="TGY28154.1"/>
    <property type="molecule type" value="Genomic_DNA"/>
</dbReference>
<protein>
    <submittedName>
        <fullName evidence="1">Uncharacterized protein</fullName>
    </submittedName>
</protein>